<dbReference type="Proteomes" id="UP000255505">
    <property type="component" value="Chromosome I"/>
</dbReference>
<sequence length="59" mass="6418">MRGFFSFCATPLRWAHGFDLLPSGTKAAAGRSFFFDPQFNTQFAEGPCDEGSRHSGGNS</sequence>
<protein>
    <submittedName>
        <fullName evidence="1">Uncharacterized protein</fullName>
    </submittedName>
</protein>
<organism evidence="1 2">
    <name type="scientific">Cupriavidus taiwanensis</name>
    <dbReference type="NCBI Taxonomy" id="164546"/>
    <lineage>
        <taxon>Bacteria</taxon>
        <taxon>Pseudomonadati</taxon>
        <taxon>Pseudomonadota</taxon>
        <taxon>Betaproteobacteria</taxon>
        <taxon>Burkholderiales</taxon>
        <taxon>Burkholderiaceae</taxon>
        <taxon>Cupriavidus</taxon>
    </lineage>
</organism>
<dbReference type="AlphaFoldDB" id="A0A375IFF0"/>
<evidence type="ECO:0000313" key="1">
    <source>
        <dbReference type="EMBL" id="SPK73513.1"/>
    </source>
</evidence>
<dbReference type="EMBL" id="LT991976">
    <property type="protein sequence ID" value="SPK73513.1"/>
    <property type="molecule type" value="Genomic_DNA"/>
</dbReference>
<name>A0A375IFF0_9BURK</name>
<gene>
    <name evidence="1" type="ORF">CT19425_110050</name>
</gene>
<evidence type="ECO:0000313" key="2">
    <source>
        <dbReference type="Proteomes" id="UP000255505"/>
    </source>
</evidence>
<accession>A0A375IFF0</accession>
<proteinExistence type="predicted"/>
<reference evidence="1 2" key="1">
    <citation type="submission" date="2018-01" db="EMBL/GenBank/DDBJ databases">
        <authorList>
            <person name="Gaut B.S."/>
            <person name="Morton B.R."/>
            <person name="Clegg M.T."/>
            <person name="Duvall M.R."/>
        </authorList>
    </citation>
    <scope>NUCLEOTIDE SEQUENCE [LARGE SCALE GENOMIC DNA]</scope>
    <source>
        <strain evidence="1">Cupriavidus taiwanensis LMG 19425</strain>
    </source>
</reference>